<evidence type="ECO:0000313" key="2">
    <source>
        <dbReference type="EMBL" id="PNS20061.1"/>
    </source>
</evidence>
<dbReference type="AlphaFoldDB" id="A0A2K1QYD2"/>
<sequence length="171" mass="18576">MRTSIYIAPLLAASALAIPMARLNTSACPTTSFAIAFGPSLTDGREAYPWRDLTDWIRAVSTLDISTPERATFQVINDRLYPSGNDTIFATVPPEGGVIEFHDSGDVNGPAITAALTAGEDSKCRISLVSGENKYISMQNYKGWMHLTSDPAYSSRYWGEGPFEMVPFAAD</sequence>
<dbReference type="EMBL" id="NKHZ01000025">
    <property type="protein sequence ID" value="PNS20061.1"/>
    <property type="molecule type" value="Genomic_DNA"/>
</dbReference>
<reference evidence="2 3" key="1">
    <citation type="submission" date="2017-06" db="EMBL/GenBank/DDBJ databases">
        <title>Draft genome sequence of a variant of Elsinoe murrayae.</title>
        <authorList>
            <person name="Cheng Q."/>
        </authorList>
    </citation>
    <scope>NUCLEOTIDE SEQUENCE [LARGE SCALE GENOMIC DNA]</scope>
    <source>
        <strain evidence="2 3">CQ-2017a</strain>
    </source>
</reference>
<feature type="signal peptide" evidence="1">
    <location>
        <begin position="1"/>
        <end position="17"/>
    </location>
</feature>
<organism evidence="2 3">
    <name type="scientific">Sphaceloma murrayae</name>
    <dbReference type="NCBI Taxonomy" id="2082308"/>
    <lineage>
        <taxon>Eukaryota</taxon>
        <taxon>Fungi</taxon>
        <taxon>Dikarya</taxon>
        <taxon>Ascomycota</taxon>
        <taxon>Pezizomycotina</taxon>
        <taxon>Dothideomycetes</taxon>
        <taxon>Dothideomycetidae</taxon>
        <taxon>Myriangiales</taxon>
        <taxon>Elsinoaceae</taxon>
        <taxon>Sphaceloma</taxon>
    </lineage>
</organism>
<evidence type="ECO:0000313" key="3">
    <source>
        <dbReference type="Proteomes" id="UP000243797"/>
    </source>
</evidence>
<dbReference type="InParanoid" id="A0A2K1QYD2"/>
<accession>A0A2K1QYD2</accession>
<protein>
    <submittedName>
        <fullName evidence="2">Uncharacterized protein</fullName>
    </submittedName>
</protein>
<feature type="chain" id="PRO_5014406092" evidence="1">
    <location>
        <begin position="18"/>
        <end position="171"/>
    </location>
</feature>
<gene>
    <name evidence="2" type="ORF">CAC42_5511</name>
</gene>
<name>A0A2K1QYD2_9PEZI</name>
<keyword evidence="3" id="KW-1185">Reference proteome</keyword>
<dbReference type="Proteomes" id="UP000243797">
    <property type="component" value="Unassembled WGS sequence"/>
</dbReference>
<keyword evidence="1" id="KW-0732">Signal</keyword>
<dbReference type="OrthoDB" id="5182284at2759"/>
<evidence type="ECO:0000256" key="1">
    <source>
        <dbReference type="SAM" id="SignalP"/>
    </source>
</evidence>
<comment type="caution">
    <text evidence="2">The sequence shown here is derived from an EMBL/GenBank/DDBJ whole genome shotgun (WGS) entry which is preliminary data.</text>
</comment>
<proteinExistence type="predicted"/>